<dbReference type="Pfam" id="PF13458">
    <property type="entry name" value="Peripla_BP_6"/>
    <property type="match status" value="1"/>
</dbReference>
<dbReference type="Proteomes" id="UP000237925">
    <property type="component" value="Chromosome"/>
</dbReference>
<protein>
    <recommendedName>
        <fullName evidence="3">Leucine-binding protein domain-containing protein</fullName>
    </recommendedName>
</protein>
<evidence type="ECO:0000256" key="2">
    <source>
        <dbReference type="ARBA" id="ARBA00022729"/>
    </source>
</evidence>
<reference evidence="4 5" key="1">
    <citation type="submission" date="2018-03" db="EMBL/GenBank/DDBJ databases">
        <title>Genome sequencing of Melaminivora sp.</title>
        <authorList>
            <person name="Kim S.-J."/>
            <person name="Heo J."/>
            <person name="Ahn J.-H."/>
            <person name="Kwon S.-W."/>
        </authorList>
    </citation>
    <scope>NUCLEOTIDE SEQUENCE [LARGE SCALE GENOMIC DNA]</scope>
    <source>
        <strain evidence="4 5">SC2-9</strain>
    </source>
</reference>
<evidence type="ECO:0000313" key="4">
    <source>
        <dbReference type="EMBL" id="AVO48742.1"/>
    </source>
</evidence>
<dbReference type="EMBL" id="CP027667">
    <property type="protein sequence ID" value="AVO48742.1"/>
    <property type="molecule type" value="Genomic_DNA"/>
</dbReference>
<dbReference type="KEGG" id="mela:C6568_05305"/>
<dbReference type="OrthoDB" id="5297022at2"/>
<evidence type="ECO:0000313" key="5">
    <source>
        <dbReference type="Proteomes" id="UP000237925"/>
    </source>
</evidence>
<dbReference type="Gene3D" id="3.40.50.2300">
    <property type="match status" value="2"/>
</dbReference>
<keyword evidence="5" id="KW-1185">Reference proteome</keyword>
<keyword evidence="2" id="KW-0732">Signal</keyword>
<gene>
    <name evidence="4" type="ORF">C6568_05305</name>
</gene>
<organism evidence="4 5">
    <name type="scientific">Melaminivora suipulveris</name>
    <dbReference type="NCBI Taxonomy" id="2109913"/>
    <lineage>
        <taxon>Bacteria</taxon>
        <taxon>Pseudomonadati</taxon>
        <taxon>Pseudomonadota</taxon>
        <taxon>Betaproteobacteria</taxon>
        <taxon>Burkholderiales</taxon>
        <taxon>Comamonadaceae</taxon>
        <taxon>Melaminivora</taxon>
    </lineage>
</organism>
<dbReference type="InterPro" id="IPR028081">
    <property type="entry name" value="Leu-bd"/>
</dbReference>
<dbReference type="SUPFAM" id="SSF53822">
    <property type="entry name" value="Periplasmic binding protein-like I"/>
    <property type="match status" value="1"/>
</dbReference>
<dbReference type="InterPro" id="IPR028082">
    <property type="entry name" value="Peripla_BP_I"/>
</dbReference>
<evidence type="ECO:0000259" key="3">
    <source>
        <dbReference type="Pfam" id="PF13458"/>
    </source>
</evidence>
<evidence type="ECO:0000256" key="1">
    <source>
        <dbReference type="ARBA" id="ARBA00010062"/>
    </source>
</evidence>
<sequence>MGGGLHLLGERRRGAQVLGQHPREPGNPAARHARDRAHGVFHFAARLVEHAHAGADTPFGREPIELLKSLAQSKGFTLQTFPYPAPGTEQASAWSEVRRFQPDQVLIWGAGPGQAVSVRGAISNGIAPKKINSVVWLAETDMQSFRGNSAEGVKRVTLVNPGSDSAILKRIQDKVVKPGQGSGDAKLVGSTYYNIGVASMALPVQAAKLALAKQGAPLTAEKIKAGYETIKDFNADGLMPPITITAEDHQDGGWGRVSEWKGGKWVNRGDWTRAYQDDVWKLIKEIEVKGAAK</sequence>
<feature type="domain" description="Leucine-binding protein" evidence="3">
    <location>
        <begin position="51"/>
        <end position="263"/>
    </location>
</feature>
<dbReference type="AlphaFoldDB" id="A0A2R3QAC5"/>
<proteinExistence type="inferred from homology"/>
<comment type="similarity">
    <text evidence="1">Belongs to the leucine-binding protein family.</text>
</comment>
<name>A0A2R3QAC5_9BURK</name>
<accession>A0A2R3QAC5</accession>